<accession>A0ABY9JVT3</accession>
<evidence type="ECO:0000256" key="2">
    <source>
        <dbReference type="ARBA" id="ARBA00022692"/>
    </source>
</evidence>
<evidence type="ECO:0000256" key="3">
    <source>
        <dbReference type="ARBA" id="ARBA00022989"/>
    </source>
</evidence>
<dbReference type="Proteomes" id="UP001197974">
    <property type="component" value="Chromosome"/>
</dbReference>
<dbReference type="InterPro" id="IPR038770">
    <property type="entry name" value="Na+/solute_symporter_sf"/>
</dbReference>
<comment type="subcellular location">
    <subcellularLocation>
        <location evidence="1">Membrane</location>
        <topology evidence="1">Multi-pass membrane protein</topology>
    </subcellularLocation>
</comment>
<dbReference type="RefSeq" id="WP_226542589.1">
    <property type="nucleotide sequence ID" value="NZ_CP129013.1"/>
</dbReference>
<evidence type="ECO:0000256" key="5">
    <source>
        <dbReference type="SAM" id="Phobius"/>
    </source>
</evidence>
<reference evidence="6 7" key="1">
    <citation type="submission" date="2023-06" db="EMBL/GenBank/DDBJ databases">
        <title>Five Gram-positive bacteria isolated from mangrove sediments in Shenzhen, Guangdong, China.</title>
        <authorList>
            <person name="Yu S."/>
            <person name="Zheng W."/>
            <person name="Huang Y."/>
        </authorList>
    </citation>
    <scope>NUCLEOTIDE SEQUENCE [LARGE SCALE GENOMIC DNA]</scope>
    <source>
        <strain evidence="6 7">SaN35-3</strain>
    </source>
</reference>
<organism evidence="6 7">
    <name type="scientific">Bacillus carboniphilus</name>
    <dbReference type="NCBI Taxonomy" id="86663"/>
    <lineage>
        <taxon>Bacteria</taxon>
        <taxon>Bacillati</taxon>
        <taxon>Bacillota</taxon>
        <taxon>Bacilli</taxon>
        <taxon>Bacillales</taxon>
        <taxon>Bacillaceae</taxon>
        <taxon>Bacillus</taxon>
    </lineage>
</organism>
<keyword evidence="3 5" id="KW-1133">Transmembrane helix</keyword>
<proteinExistence type="predicted"/>
<keyword evidence="2 5" id="KW-0812">Transmembrane</keyword>
<dbReference type="PANTHER" id="PTHR10361">
    <property type="entry name" value="SODIUM-BILE ACID COTRANSPORTER"/>
    <property type="match status" value="1"/>
</dbReference>
<keyword evidence="4 5" id="KW-0472">Membrane</keyword>
<keyword evidence="7" id="KW-1185">Reference proteome</keyword>
<feature type="transmembrane region" description="Helical" evidence="5">
    <location>
        <begin position="96"/>
        <end position="117"/>
    </location>
</feature>
<protein>
    <submittedName>
        <fullName evidence="6">Bile acid:sodium symporter family protein</fullName>
    </submittedName>
</protein>
<dbReference type="Pfam" id="PF01758">
    <property type="entry name" value="SBF"/>
    <property type="match status" value="1"/>
</dbReference>
<evidence type="ECO:0000256" key="4">
    <source>
        <dbReference type="ARBA" id="ARBA00023136"/>
    </source>
</evidence>
<dbReference type="InterPro" id="IPR002657">
    <property type="entry name" value="BilAc:Na_symport/Acr3"/>
</dbReference>
<feature type="transmembrane region" description="Helical" evidence="5">
    <location>
        <begin position="271"/>
        <end position="294"/>
    </location>
</feature>
<feature type="transmembrane region" description="Helical" evidence="5">
    <location>
        <begin position="225"/>
        <end position="250"/>
    </location>
</feature>
<dbReference type="Gene3D" id="1.20.1530.20">
    <property type="match status" value="1"/>
</dbReference>
<evidence type="ECO:0000256" key="1">
    <source>
        <dbReference type="ARBA" id="ARBA00004141"/>
    </source>
</evidence>
<gene>
    <name evidence="6" type="ORF">LC087_18105</name>
</gene>
<name>A0ABY9JVT3_9BACI</name>
<sequence>MLNRMNDILQKLMPIMTPASVVIGILFYQALDNFLFLVPWIFALMTFTGSLRSNFSDLFKVMKHPFSLVITLFILHLLIPLLAFVVGNWVFPNNPYYITGLILAFVIPTGITSLIWVTIYRGNIALTLSIILLDTLLSPIVVPAVLKWLVGSSVEMNVMGMMQGLLGMIVIPSLIGMCVNQWMKKEATEKLSTTLSPFSKLGVIAVVSINSSGVAIYFKEFNHELMIVAAVMFILTIIAYGVGGIAGVLFKQDKPTTISMMYNSGMRNISAGAVLAITYFPAPVAVPIIIGMLFQQVLASLVGSMIDKLSNRVEEQSVLSQ</sequence>
<feature type="transmembrane region" description="Helical" evidence="5">
    <location>
        <begin position="124"/>
        <end position="146"/>
    </location>
</feature>
<dbReference type="EMBL" id="CP129013">
    <property type="protein sequence ID" value="WLR42572.1"/>
    <property type="molecule type" value="Genomic_DNA"/>
</dbReference>
<feature type="transmembrane region" description="Helical" evidence="5">
    <location>
        <begin position="201"/>
        <end position="219"/>
    </location>
</feature>
<feature type="transmembrane region" description="Helical" evidence="5">
    <location>
        <begin position="37"/>
        <end position="55"/>
    </location>
</feature>
<evidence type="ECO:0000313" key="7">
    <source>
        <dbReference type="Proteomes" id="UP001197974"/>
    </source>
</evidence>
<evidence type="ECO:0000313" key="6">
    <source>
        <dbReference type="EMBL" id="WLR42572.1"/>
    </source>
</evidence>
<feature type="transmembrane region" description="Helical" evidence="5">
    <location>
        <begin position="67"/>
        <end position="90"/>
    </location>
</feature>
<dbReference type="PANTHER" id="PTHR10361:SF28">
    <property type="entry name" value="P3 PROTEIN-RELATED"/>
    <property type="match status" value="1"/>
</dbReference>
<feature type="transmembrane region" description="Helical" evidence="5">
    <location>
        <begin position="158"/>
        <end position="180"/>
    </location>
</feature>
<feature type="transmembrane region" description="Helical" evidence="5">
    <location>
        <begin position="12"/>
        <end position="31"/>
    </location>
</feature>
<dbReference type="InterPro" id="IPR004710">
    <property type="entry name" value="Bilac:Na_transpt"/>
</dbReference>